<dbReference type="EMBL" id="AAAB01008823">
    <property type="protein sequence ID" value="EAA05603.3"/>
    <property type="molecule type" value="Genomic_DNA"/>
</dbReference>
<evidence type="ECO:0000256" key="4">
    <source>
        <dbReference type="ARBA" id="ARBA00022833"/>
    </source>
</evidence>
<evidence type="ECO:0000256" key="1">
    <source>
        <dbReference type="ARBA" id="ARBA00022723"/>
    </source>
</evidence>
<dbReference type="PhylomeDB" id="Q7QH08"/>
<dbReference type="SUPFAM" id="SSF57667">
    <property type="entry name" value="beta-beta-alpha zinc fingers"/>
    <property type="match status" value="1"/>
</dbReference>
<evidence type="ECO:0000259" key="6">
    <source>
        <dbReference type="PROSITE" id="PS50157"/>
    </source>
</evidence>
<organism evidence="7">
    <name type="scientific">Anopheles gambiae</name>
    <name type="common">African malaria mosquito</name>
    <dbReference type="NCBI Taxonomy" id="7165"/>
    <lineage>
        <taxon>Eukaryota</taxon>
        <taxon>Metazoa</taxon>
        <taxon>Ecdysozoa</taxon>
        <taxon>Arthropoda</taxon>
        <taxon>Hexapoda</taxon>
        <taxon>Insecta</taxon>
        <taxon>Pterygota</taxon>
        <taxon>Neoptera</taxon>
        <taxon>Endopterygota</taxon>
        <taxon>Diptera</taxon>
        <taxon>Nematocera</taxon>
        <taxon>Culicoidea</taxon>
        <taxon>Culicidae</taxon>
        <taxon>Anophelinae</taxon>
        <taxon>Anopheles</taxon>
    </lineage>
</organism>
<keyword evidence="1" id="KW-0479">Metal-binding</keyword>
<reference evidence="7" key="5">
    <citation type="submission" date="2011-05" db="EMBL/GenBank/DDBJ databases">
        <authorList>
            <consortium name="VectorBase"/>
        </authorList>
    </citation>
    <scope>NUCLEOTIDE SEQUENCE</scope>
    <source>
        <strain evidence="7">PEST</strain>
    </source>
</reference>
<dbReference type="PANTHER" id="PTHR24379:SF121">
    <property type="entry name" value="C2H2-TYPE DOMAIN-CONTAINING PROTEIN"/>
    <property type="match status" value="1"/>
</dbReference>
<dbReference type="InterPro" id="IPR013087">
    <property type="entry name" value="Znf_C2H2_type"/>
</dbReference>
<dbReference type="AlphaFoldDB" id="Q7QH08"/>
<dbReference type="HOGENOM" id="CLU_002678_42_18_1"/>
<name>Q7QH08_ANOGA</name>
<dbReference type="FunFam" id="3.30.160.60:FF:000100">
    <property type="entry name" value="Zinc finger 45-like"/>
    <property type="match status" value="1"/>
</dbReference>
<proteinExistence type="predicted"/>
<gene>
    <name evidence="7" type="ORF">AgaP_AGAP010981</name>
</gene>
<comment type="caution">
    <text evidence="7">The sequence shown here is derived from an EMBL/GenBank/DDBJ whole genome shotgun (WGS) entry which is preliminary data.</text>
</comment>
<feature type="domain" description="C2H2-type" evidence="6">
    <location>
        <begin position="14"/>
        <end position="42"/>
    </location>
</feature>
<reference evidence="7" key="3">
    <citation type="journal article" date="2004" name="Trends Parasitol.">
        <title>The Anopheles gambiae genome: an update.</title>
        <authorList>
            <person name="Mongin E."/>
            <person name="Louis C."/>
            <person name="Holt R.A."/>
            <person name="Birney E."/>
            <person name="Collins F.H."/>
        </authorList>
    </citation>
    <scope>NUCLEOTIDE SEQUENCE</scope>
    <source>
        <strain evidence="7">PEST</strain>
    </source>
</reference>
<protein>
    <submittedName>
        <fullName evidence="7">AGAP010981-PA</fullName>
    </submittedName>
</protein>
<dbReference type="eggNOG" id="KOG1721">
    <property type="taxonomic scope" value="Eukaryota"/>
</dbReference>
<accession>Q7QH08</accession>
<dbReference type="SMART" id="SM00355">
    <property type="entry name" value="ZnF_C2H2"/>
    <property type="match status" value="3"/>
</dbReference>
<dbReference type="VEuPathDB" id="VectorBase:AGAP010981"/>
<keyword evidence="3 5" id="KW-0863">Zinc-finger</keyword>
<dbReference type="InParanoid" id="Q7QH08"/>
<evidence type="ECO:0000313" key="7">
    <source>
        <dbReference type="EMBL" id="EAA05603.3"/>
    </source>
</evidence>
<dbReference type="PaxDb" id="7165-AGAP010981-PA"/>
<dbReference type="GO" id="GO:0008270">
    <property type="term" value="F:zinc ion binding"/>
    <property type="evidence" value="ECO:0007669"/>
    <property type="project" value="UniProtKB-KW"/>
</dbReference>
<evidence type="ECO:0000256" key="3">
    <source>
        <dbReference type="ARBA" id="ARBA00022771"/>
    </source>
</evidence>
<dbReference type="PROSITE" id="PS00028">
    <property type="entry name" value="ZINC_FINGER_C2H2_1"/>
    <property type="match status" value="2"/>
</dbReference>
<evidence type="ECO:0000256" key="5">
    <source>
        <dbReference type="PROSITE-ProRule" id="PRU00042"/>
    </source>
</evidence>
<dbReference type="PROSITE" id="PS50157">
    <property type="entry name" value="ZINC_FINGER_C2H2_2"/>
    <property type="match status" value="2"/>
</dbReference>
<dbReference type="OMA" id="CEFCAHT"/>
<dbReference type="VEuPathDB" id="VectorBase:AGAMI1_013203"/>
<keyword evidence="4" id="KW-0862">Zinc</keyword>
<reference evidence="7" key="2">
    <citation type="submission" date="2002-03" db="EMBL/GenBank/DDBJ databases">
        <authorList>
            <consortium name="The Anopheles Genome Sequencing Consortium"/>
        </authorList>
    </citation>
    <scope>NUCLEOTIDE SEQUENCE</scope>
    <source>
        <strain evidence="7">PEST</strain>
    </source>
</reference>
<dbReference type="Gene3D" id="3.30.160.60">
    <property type="entry name" value="Classic Zinc Finger"/>
    <property type="match status" value="2"/>
</dbReference>
<feature type="domain" description="C2H2-type" evidence="6">
    <location>
        <begin position="43"/>
        <end position="70"/>
    </location>
</feature>
<evidence type="ECO:0000256" key="2">
    <source>
        <dbReference type="ARBA" id="ARBA00022737"/>
    </source>
</evidence>
<reference evidence="7" key="4">
    <citation type="journal article" date="2007" name="Genome Biol.">
        <title>Update of the Anopheles gambiae PEST genome assembly.</title>
        <authorList>
            <person name="Sharakhova M.V."/>
            <person name="Hammond M.P."/>
            <person name="Lobo N.F."/>
            <person name="Krzywinski J."/>
            <person name="Unger M.F."/>
            <person name="Hillenmeyer M.E."/>
            <person name="Bruggner R.V."/>
            <person name="Birney E."/>
            <person name="Collins F.H."/>
        </authorList>
    </citation>
    <scope>NUCLEOTIDE SEQUENCE</scope>
    <source>
        <strain evidence="7">PEST</strain>
    </source>
</reference>
<dbReference type="PANTHER" id="PTHR24379">
    <property type="entry name" value="KRAB AND ZINC FINGER DOMAIN-CONTAINING"/>
    <property type="match status" value="1"/>
</dbReference>
<sequence length="96" mass="10948">MAEELLAPAEPQTFDCNFCGESFDSKPLLTAHVHTLHRGEKPFQCDKCPATFSYKKSYETHREEHYLKASNGAFKCSFCKKTFNSAQKVDNHVCIQ</sequence>
<keyword evidence="2" id="KW-0677">Repeat</keyword>
<dbReference type="InterPro" id="IPR036236">
    <property type="entry name" value="Znf_C2H2_sf"/>
</dbReference>
<reference evidence="7" key="1">
    <citation type="journal article" date="2002" name="Science">
        <title>The genome sequence of the malaria mosquito Anopheles gambiae.</title>
        <authorList>
            <person name="Holt R.A."/>
            <person name="Subramanian G.M."/>
            <person name="Halpern A."/>
            <person name="Sutton G.G."/>
            <person name="Charlab R."/>
            <person name="Nusskern D.R."/>
            <person name="Wincker P."/>
            <person name="Clark A.G."/>
            <person name="Ribeiro J.M."/>
            <person name="Wides R."/>
            <person name="Salzberg S.L."/>
            <person name="Loftus B."/>
            <person name="Yandell M."/>
            <person name="Majoros W.H."/>
            <person name="Rusch D.B."/>
            <person name="Lai Z."/>
            <person name="Kraft C.L."/>
            <person name="Abril J.F."/>
            <person name="Anthouard V."/>
            <person name="Arensburger P."/>
            <person name="Atkinson P.W."/>
            <person name="Baden H."/>
            <person name="de Berardinis V."/>
            <person name="Baldwin D."/>
            <person name="Benes V."/>
            <person name="Biedler J."/>
            <person name="Blass C."/>
            <person name="Bolanos R."/>
            <person name="Boscus D."/>
            <person name="Barnstead M."/>
            <person name="Cai S."/>
            <person name="Center A."/>
            <person name="Chaturverdi K."/>
            <person name="Christophides G.K."/>
            <person name="Chrystal M.A."/>
            <person name="Clamp M."/>
            <person name="Cravchik A."/>
            <person name="Curwen V."/>
            <person name="Dana A."/>
            <person name="Delcher A."/>
            <person name="Dew I."/>
            <person name="Evans C.A."/>
            <person name="Flanigan M."/>
            <person name="Grundschober-Freimoser A."/>
            <person name="Friedli L."/>
            <person name="Gu Z."/>
            <person name="Guan P."/>
            <person name="Guigo R."/>
            <person name="Hillenmeyer M.E."/>
            <person name="Hladun S.L."/>
            <person name="Hogan J.R."/>
            <person name="Hong Y.S."/>
            <person name="Hoover J."/>
            <person name="Jaillon O."/>
            <person name="Ke Z."/>
            <person name="Kodira C."/>
            <person name="Kokoza E."/>
            <person name="Koutsos A."/>
            <person name="Letunic I."/>
            <person name="Levitsky A."/>
            <person name="Liang Y."/>
            <person name="Lin J.J."/>
            <person name="Lobo N.F."/>
            <person name="Lopez J.R."/>
            <person name="Malek J.A."/>
            <person name="McIntosh T.C."/>
            <person name="Meister S."/>
            <person name="Miller J."/>
            <person name="Mobarry C."/>
            <person name="Mongin E."/>
            <person name="Murphy S.D."/>
            <person name="O'Brochta D.A."/>
            <person name="Pfannkoch C."/>
            <person name="Qi R."/>
            <person name="Regier M.A."/>
            <person name="Remington K."/>
            <person name="Shao H."/>
            <person name="Sharakhova M.V."/>
            <person name="Sitter C.D."/>
            <person name="Shetty J."/>
            <person name="Smith T.J."/>
            <person name="Strong R."/>
            <person name="Sun J."/>
            <person name="Thomasova D."/>
            <person name="Ton L.Q."/>
            <person name="Topalis P."/>
            <person name="Tu Z."/>
            <person name="Unger M.F."/>
            <person name="Walenz B."/>
            <person name="Wang A."/>
            <person name="Wang J."/>
            <person name="Wang M."/>
            <person name="Wang X."/>
            <person name="Woodford K.J."/>
            <person name="Wortman J.R."/>
            <person name="Wu M."/>
            <person name="Yao A."/>
            <person name="Zdobnov E.M."/>
            <person name="Zhang H."/>
            <person name="Zhao Q."/>
            <person name="Zhao S."/>
            <person name="Zhu S.C."/>
            <person name="Zhimulev I."/>
            <person name="Coluzzi M."/>
            <person name="della Torre A."/>
            <person name="Roth C.W."/>
            <person name="Louis C."/>
            <person name="Kalush F."/>
            <person name="Mural R.J."/>
            <person name="Myers E.W."/>
            <person name="Adams M.D."/>
            <person name="Smith H.O."/>
            <person name="Broder S."/>
            <person name="Gardner M.J."/>
            <person name="Fraser C.M."/>
            <person name="Birney E."/>
            <person name="Bork P."/>
            <person name="Brey P.T."/>
            <person name="Venter J.C."/>
            <person name="Weissenbach J."/>
            <person name="Kafatos F.C."/>
            <person name="Collins F.H."/>
            <person name="Hoffman S.L."/>
        </authorList>
    </citation>
    <scope>NUCLEOTIDE SEQUENCE [LARGE SCALE GENOMIC DNA]</scope>
    <source>
        <strain evidence="7">PEST</strain>
    </source>
</reference>
<dbReference type="Pfam" id="PF00096">
    <property type="entry name" value="zf-C2H2"/>
    <property type="match status" value="2"/>
</dbReference>